<dbReference type="InterPro" id="IPR036388">
    <property type="entry name" value="WH-like_DNA-bd_sf"/>
</dbReference>
<dbReference type="Pfam" id="PF00480">
    <property type="entry name" value="ROK"/>
    <property type="match status" value="1"/>
</dbReference>
<evidence type="ECO:0008006" key="6">
    <source>
        <dbReference type="Google" id="ProtNLM"/>
    </source>
</evidence>
<protein>
    <recommendedName>
        <fullName evidence="6">ROK family protein</fullName>
    </recommendedName>
</protein>
<keyword evidence="3" id="KW-0119">Carbohydrate metabolism</keyword>
<dbReference type="SUPFAM" id="SSF46785">
    <property type="entry name" value="Winged helix' DNA-binding domain"/>
    <property type="match status" value="1"/>
</dbReference>
<proteinExistence type="inferred from homology"/>
<comment type="caution">
    <text evidence="4">The sequence shown here is derived from an EMBL/GenBank/DDBJ whole genome shotgun (WGS) entry which is preliminary data.</text>
</comment>
<comment type="function">
    <text evidence="1">Transcriptional repressor of xylose-utilizing enzymes.</text>
</comment>
<evidence type="ECO:0000256" key="2">
    <source>
        <dbReference type="ARBA" id="ARBA00006479"/>
    </source>
</evidence>
<dbReference type="InterPro" id="IPR043129">
    <property type="entry name" value="ATPase_NBD"/>
</dbReference>
<dbReference type="Proteomes" id="UP000186058">
    <property type="component" value="Unassembled WGS sequence"/>
</dbReference>
<dbReference type="PANTHER" id="PTHR18964">
    <property type="entry name" value="ROK (REPRESSOR, ORF, KINASE) FAMILY"/>
    <property type="match status" value="1"/>
</dbReference>
<evidence type="ECO:0000256" key="3">
    <source>
        <dbReference type="ARBA" id="ARBA00022629"/>
    </source>
</evidence>
<evidence type="ECO:0000256" key="1">
    <source>
        <dbReference type="ARBA" id="ARBA00002486"/>
    </source>
</evidence>
<dbReference type="RefSeq" id="WP_074107132.1">
    <property type="nucleotide sequence ID" value="NZ_LVWI01000031.1"/>
</dbReference>
<comment type="similarity">
    <text evidence="2">Belongs to the ROK (NagC/XylR) family.</text>
</comment>
<accession>A0ABX3EUY3</accession>
<dbReference type="Gene3D" id="3.30.420.40">
    <property type="match status" value="2"/>
</dbReference>
<dbReference type="CDD" id="cd23763">
    <property type="entry name" value="ASKHA_ATPase_ROK"/>
    <property type="match status" value="1"/>
</dbReference>
<dbReference type="InterPro" id="IPR000600">
    <property type="entry name" value="ROK"/>
</dbReference>
<dbReference type="EMBL" id="LVWI01000031">
    <property type="protein sequence ID" value="OKP88317.1"/>
    <property type="molecule type" value="Genomic_DNA"/>
</dbReference>
<sequence length="342" mass="36884">MMNIGGNALVIKEVNINLVRRVLKECKQATKRQIAEGTGLSIVTVGTVLEILIQHSEVVEAGRISSSGGRPAQQYIYNDEHALALILFPFEELGGISIRCTVVTLFGRCLHEASIPVQKVDLICFEVIIDEVLKRFPAIGAIGFGLPGAEADGRLVVSDYDTLRGIPVAEHFRQRYQKQVIIENDVNAAAIGNYSRTEMETDAPAIYLYFPDRFPPGAGIIMNGRLQKGKSGFAGEVANIPLGIAWGSSEWQSSPEKLTYAISRLVSAVSSVLNPGSVVLYGSFLQEGHLIGITEQCAELLPPGAVPHLVLSMDFAGDYLQGMIVSTLSTLETGLQLTKSGV</sequence>
<keyword evidence="3" id="KW-0859">Xylose metabolism</keyword>
<gene>
    <name evidence="4" type="ORF">A3844_08060</name>
</gene>
<reference evidence="4 5" key="1">
    <citation type="submission" date="2016-03" db="EMBL/GenBank/DDBJ databases">
        <authorList>
            <person name="Sant'Anna F.H."/>
            <person name="Ambrosini A."/>
            <person name="Souza R."/>
            <person name="Bach E."/>
            <person name="Fernandes G."/>
            <person name="Balsanelli E."/>
            <person name="Baura V.A."/>
            <person name="Souza E.M."/>
            <person name="Passaglia L."/>
        </authorList>
    </citation>
    <scope>NUCLEOTIDE SEQUENCE [LARGE SCALE GENOMIC DNA]</scope>
    <source>
        <strain evidence="4 5">P26E</strain>
    </source>
</reference>
<dbReference type="SUPFAM" id="SSF53067">
    <property type="entry name" value="Actin-like ATPase domain"/>
    <property type="match status" value="1"/>
</dbReference>
<name>A0ABX3EUY3_9BACL</name>
<keyword evidence="5" id="KW-1185">Reference proteome</keyword>
<dbReference type="InterPro" id="IPR036390">
    <property type="entry name" value="WH_DNA-bd_sf"/>
</dbReference>
<evidence type="ECO:0000313" key="4">
    <source>
        <dbReference type="EMBL" id="OKP88317.1"/>
    </source>
</evidence>
<organism evidence="4 5">
    <name type="scientific">Paenibacillus helianthi</name>
    <dbReference type="NCBI Taxonomy" id="1349432"/>
    <lineage>
        <taxon>Bacteria</taxon>
        <taxon>Bacillati</taxon>
        <taxon>Bacillota</taxon>
        <taxon>Bacilli</taxon>
        <taxon>Bacillales</taxon>
        <taxon>Paenibacillaceae</taxon>
        <taxon>Paenibacillus</taxon>
    </lineage>
</organism>
<dbReference type="Gene3D" id="1.10.10.10">
    <property type="entry name" value="Winged helix-like DNA-binding domain superfamily/Winged helix DNA-binding domain"/>
    <property type="match status" value="1"/>
</dbReference>
<evidence type="ECO:0000313" key="5">
    <source>
        <dbReference type="Proteomes" id="UP000186058"/>
    </source>
</evidence>
<dbReference type="PANTHER" id="PTHR18964:SF149">
    <property type="entry name" value="BIFUNCTIONAL UDP-N-ACETYLGLUCOSAMINE 2-EPIMERASE_N-ACETYLMANNOSAMINE KINASE"/>
    <property type="match status" value="1"/>
</dbReference>